<protein>
    <submittedName>
        <fullName evidence="2">Uncharacterized protein</fullName>
    </submittedName>
</protein>
<feature type="region of interest" description="Disordered" evidence="1">
    <location>
        <begin position="137"/>
        <end position="217"/>
    </location>
</feature>
<evidence type="ECO:0000256" key="1">
    <source>
        <dbReference type="SAM" id="MobiDB-lite"/>
    </source>
</evidence>
<feature type="region of interest" description="Disordered" evidence="1">
    <location>
        <begin position="276"/>
        <end position="297"/>
    </location>
</feature>
<comment type="caution">
    <text evidence="2">The sequence shown here is derived from an EMBL/GenBank/DDBJ whole genome shotgun (WGS) entry which is preliminary data.</text>
</comment>
<accession>A0A0K9NQR1</accession>
<dbReference type="AlphaFoldDB" id="A0A0K9NQR1"/>
<dbReference type="PANTHER" id="PTHR34835">
    <property type="entry name" value="OS07G0283600 PROTEIN-RELATED"/>
    <property type="match status" value="1"/>
</dbReference>
<organism evidence="2 3">
    <name type="scientific">Zostera marina</name>
    <name type="common">Eelgrass</name>
    <dbReference type="NCBI Taxonomy" id="29655"/>
    <lineage>
        <taxon>Eukaryota</taxon>
        <taxon>Viridiplantae</taxon>
        <taxon>Streptophyta</taxon>
        <taxon>Embryophyta</taxon>
        <taxon>Tracheophyta</taxon>
        <taxon>Spermatophyta</taxon>
        <taxon>Magnoliopsida</taxon>
        <taxon>Liliopsida</taxon>
        <taxon>Zosteraceae</taxon>
        <taxon>Zostera</taxon>
    </lineage>
</organism>
<keyword evidence="3" id="KW-1185">Reference proteome</keyword>
<reference evidence="3" key="1">
    <citation type="journal article" date="2016" name="Nature">
        <title>The genome of the seagrass Zostera marina reveals angiosperm adaptation to the sea.</title>
        <authorList>
            <person name="Olsen J.L."/>
            <person name="Rouze P."/>
            <person name="Verhelst B."/>
            <person name="Lin Y.-C."/>
            <person name="Bayer T."/>
            <person name="Collen J."/>
            <person name="Dattolo E."/>
            <person name="De Paoli E."/>
            <person name="Dittami S."/>
            <person name="Maumus F."/>
            <person name="Michel G."/>
            <person name="Kersting A."/>
            <person name="Lauritano C."/>
            <person name="Lohaus R."/>
            <person name="Toepel M."/>
            <person name="Tonon T."/>
            <person name="Vanneste K."/>
            <person name="Amirebrahimi M."/>
            <person name="Brakel J."/>
            <person name="Bostroem C."/>
            <person name="Chovatia M."/>
            <person name="Grimwood J."/>
            <person name="Jenkins J.W."/>
            <person name="Jueterbock A."/>
            <person name="Mraz A."/>
            <person name="Stam W.T."/>
            <person name="Tice H."/>
            <person name="Bornberg-Bauer E."/>
            <person name="Green P.J."/>
            <person name="Pearson G.A."/>
            <person name="Procaccini G."/>
            <person name="Duarte C.M."/>
            <person name="Schmutz J."/>
            <person name="Reusch T.B.H."/>
            <person name="Van de Peer Y."/>
        </authorList>
    </citation>
    <scope>NUCLEOTIDE SEQUENCE [LARGE SCALE GENOMIC DNA]</scope>
    <source>
        <strain evidence="3">cv. Finnish</strain>
    </source>
</reference>
<dbReference type="Proteomes" id="UP000036987">
    <property type="component" value="Unassembled WGS sequence"/>
</dbReference>
<dbReference type="EMBL" id="LFYR01001841">
    <property type="protein sequence ID" value="KMZ58953.1"/>
    <property type="molecule type" value="Genomic_DNA"/>
</dbReference>
<dbReference type="PANTHER" id="PTHR34835:SF81">
    <property type="entry name" value="OS06G0475900 PROTEIN"/>
    <property type="match status" value="1"/>
</dbReference>
<proteinExistence type="predicted"/>
<gene>
    <name evidence="2" type="ORF">ZOSMA_71G00240</name>
</gene>
<evidence type="ECO:0000313" key="2">
    <source>
        <dbReference type="EMBL" id="KMZ58953.1"/>
    </source>
</evidence>
<feature type="compositionally biased region" description="Acidic residues" evidence="1">
    <location>
        <begin position="167"/>
        <end position="207"/>
    </location>
</feature>
<evidence type="ECO:0000313" key="3">
    <source>
        <dbReference type="Proteomes" id="UP000036987"/>
    </source>
</evidence>
<name>A0A0K9NQR1_ZOSMR</name>
<dbReference type="OrthoDB" id="723791at2759"/>
<sequence length="497" mass="55338">MVCMYIVVTAEGGVERVEEVVLEGSDADVREEAEEVILERGDTDIPKEAEKVVPEGGNAEVVKEGEEVVPVDDNPEVPEEGEVGVRIGGNLEVSEEAEVAVPVGGSPEVLEEGEVAVPIGGNPEVPEEGKVVVPEVNVSQVPEEPEANVPGADEEEVPKEPESNVPEADEDEVPEESESIVPEADEEEVPEEPETNVPEADEEDVPEQPETNVPDVEEAEVRYDGECEGETDGVPDKECVDEMIMTDATEIASSFATDLSDYRTKEKKVVVVRDSPMTRSRKKNFPDKRPPKRPKTLKDSKITAFYRSVSLIQYRCRIATYITTMKDVIFEKSVMERILGTPFGHFLDAQPMVVNNFQLDDLCGRFVSNYSFALKKKQVRVIVEDVGKIPLIPYRGTPVDLVRANNDTTLWNKFFEKGRRTKGRCASIITCKDTIATLRIESKKRCASKEEVDDLYRLWLVVLFSKFLLPSSKMGFNGKVLSYIDNLDELLLINWVE</sequence>